<evidence type="ECO:0000313" key="2">
    <source>
        <dbReference type="Proteomes" id="UP000284689"/>
    </source>
</evidence>
<dbReference type="InterPro" id="IPR036890">
    <property type="entry name" value="HATPase_C_sf"/>
</dbReference>
<dbReference type="Proteomes" id="UP000284689">
    <property type="component" value="Unassembled WGS sequence"/>
</dbReference>
<dbReference type="RefSeq" id="WP_117985665.1">
    <property type="nucleotide sequence ID" value="NZ_QSJD01000006.1"/>
</dbReference>
<reference evidence="1 2" key="1">
    <citation type="submission" date="2018-08" db="EMBL/GenBank/DDBJ databases">
        <title>A genome reference for cultivated species of the human gut microbiota.</title>
        <authorList>
            <person name="Zou Y."/>
            <person name="Xue W."/>
            <person name="Luo G."/>
        </authorList>
    </citation>
    <scope>NUCLEOTIDE SEQUENCE [LARGE SCALE GENOMIC DNA]</scope>
    <source>
        <strain evidence="1 2">AM31-16AC</strain>
    </source>
</reference>
<gene>
    <name evidence="1" type="ORF">DW794_05395</name>
</gene>
<dbReference type="GO" id="GO:0005524">
    <property type="term" value="F:ATP binding"/>
    <property type="evidence" value="ECO:0007669"/>
    <property type="project" value="UniProtKB-KW"/>
</dbReference>
<dbReference type="EMBL" id="QSJD01000006">
    <property type="protein sequence ID" value="RHD51033.1"/>
    <property type="molecule type" value="Genomic_DNA"/>
</dbReference>
<protein>
    <submittedName>
        <fullName evidence="1">ATP-binding protein</fullName>
    </submittedName>
</protein>
<dbReference type="SUPFAM" id="SSF55874">
    <property type="entry name" value="ATPase domain of HSP90 chaperone/DNA topoisomerase II/histidine kinase"/>
    <property type="match status" value="1"/>
</dbReference>
<dbReference type="AlphaFoldDB" id="A0A414FNH1"/>
<accession>A0A414FNH1</accession>
<organism evidence="1 2">
    <name type="scientific">Bacteroides caccae</name>
    <dbReference type="NCBI Taxonomy" id="47678"/>
    <lineage>
        <taxon>Bacteria</taxon>
        <taxon>Pseudomonadati</taxon>
        <taxon>Bacteroidota</taxon>
        <taxon>Bacteroidia</taxon>
        <taxon>Bacteroidales</taxon>
        <taxon>Bacteroidaceae</taxon>
        <taxon>Bacteroides</taxon>
    </lineage>
</organism>
<evidence type="ECO:0000313" key="1">
    <source>
        <dbReference type="EMBL" id="RHD51033.1"/>
    </source>
</evidence>
<name>A0A414FNH1_9BACE</name>
<proteinExistence type="predicted"/>
<sequence length="713" mass="83906">MLKFIEQEDVYYPSVLKKIRKSTEQLQPLYEAFRNALEAIDGCNDKIILRLFHSKSSVDNIVEFERFEIEDSGVGFNDVEYDRFKRIFDSRKGKNNQGSGRIQFLHFFQETEFKSTFYDKNAAYRRFFKISKRKEYIYDNNAIILADETVPLGKEEEHQRGTIVTFKYCWDDKDRILYSEMTTKKLKNLLLDHYIAYFCIHKNELPVIQIEYYINGVHITKEKEQIVAKDIPAIDKQDNVTLNYLKLAEDGKGLVPVDNKTEIFNIKSFKIKKKYLQKNEVKFTSKDETVEQLKIKLPFLPETETFEDCRYLMLVSSTFLTERDDDVRGNLKIASRNKLSSVGSDAYNEEDIYIEDIIEGISEKVKSLYPELEQKKQEFDDNIEKLKKMFLIDDETLKNIKIYPGESDSTILQKIYEADAKLVAKKDAELKRLVQDLEQLNPVEDDFEEHLSNVAEQLSCIIPLQNKNQLTKYVARRNMVLELFEKALHRQLLMQYKRENGKEPKNIDERIIHNILYRQHSSDSYSSNMWLINEDFIYFKGTSESKLKDVVVNDKKFFKDEFSEEELEAVVALGEDRREKRPDILLFPDEGKCVIIEFKNPNVNVSDHLTQVNKYASLLLNYSVDDFKIDTYYAYLIGEAIDGNDVQDHDSDFEYAYHFDYLYRPAKKVRGKFGRSDGSIYTEVIKYSTLLKRAKQRNQIFIDTLLNSNKQTT</sequence>
<keyword evidence="1" id="KW-0067">ATP-binding</keyword>
<comment type="caution">
    <text evidence="1">The sequence shown here is derived from an EMBL/GenBank/DDBJ whole genome shotgun (WGS) entry which is preliminary data.</text>
</comment>
<keyword evidence="1" id="KW-0547">Nucleotide-binding</keyword>